<accession>A0ACC2BT87</accession>
<sequence>MIILTLEELAGYNFHRTPLTLSIFCSDCRARFLECYGLELCDKDTYFFPHETNPTRCKEAF</sequence>
<dbReference type="Proteomes" id="UP001162992">
    <property type="component" value="Chromosome 13"/>
</dbReference>
<comment type="caution">
    <text evidence="1">The sequence shown here is derived from an EMBL/GenBank/DDBJ whole genome shotgun (WGS) entry which is preliminary data.</text>
</comment>
<name>A0ACC2BT87_DIPCM</name>
<organism evidence="1 2">
    <name type="scientific">Diphasiastrum complanatum</name>
    <name type="common">Issler's clubmoss</name>
    <name type="synonym">Lycopodium complanatum</name>
    <dbReference type="NCBI Taxonomy" id="34168"/>
    <lineage>
        <taxon>Eukaryota</taxon>
        <taxon>Viridiplantae</taxon>
        <taxon>Streptophyta</taxon>
        <taxon>Embryophyta</taxon>
        <taxon>Tracheophyta</taxon>
        <taxon>Lycopodiopsida</taxon>
        <taxon>Lycopodiales</taxon>
        <taxon>Lycopodiaceae</taxon>
        <taxon>Lycopodioideae</taxon>
        <taxon>Diphasiastrum</taxon>
    </lineage>
</organism>
<gene>
    <name evidence="1" type="ORF">O6H91_13G025300</name>
</gene>
<protein>
    <submittedName>
        <fullName evidence="1">Uncharacterized protein</fullName>
    </submittedName>
</protein>
<evidence type="ECO:0000313" key="1">
    <source>
        <dbReference type="EMBL" id="KAJ7532912.1"/>
    </source>
</evidence>
<keyword evidence="2" id="KW-1185">Reference proteome</keyword>
<reference evidence="2" key="1">
    <citation type="journal article" date="2024" name="Proc. Natl. Acad. Sci. U.S.A.">
        <title>Extraordinary preservation of gene collinearity over three hundred million years revealed in homosporous lycophytes.</title>
        <authorList>
            <person name="Li C."/>
            <person name="Wickell D."/>
            <person name="Kuo L.Y."/>
            <person name="Chen X."/>
            <person name="Nie B."/>
            <person name="Liao X."/>
            <person name="Peng D."/>
            <person name="Ji J."/>
            <person name="Jenkins J."/>
            <person name="Williams M."/>
            <person name="Shu S."/>
            <person name="Plott C."/>
            <person name="Barry K."/>
            <person name="Rajasekar S."/>
            <person name="Grimwood J."/>
            <person name="Han X."/>
            <person name="Sun S."/>
            <person name="Hou Z."/>
            <person name="He W."/>
            <person name="Dai G."/>
            <person name="Sun C."/>
            <person name="Schmutz J."/>
            <person name="Leebens-Mack J.H."/>
            <person name="Li F.W."/>
            <person name="Wang L."/>
        </authorList>
    </citation>
    <scope>NUCLEOTIDE SEQUENCE [LARGE SCALE GENOMIC DNA]</scope>
    <source>
        <strain evidence="2">cv. PW_Plant_1</strain>
    </source>
</reference>
<evidence type="ECO:0000313" key="2">
    <source>
        <dbReference type="Proteomes" id="UP001162992"/>
    </source>
</evidence>
<dbReference type="EMBL" id="CM055104">
    <property type="protein sequence ID" value="KAJ7532912.1"/>
    <property type="molecule type" value="Genomic_DNA"/>
</dbReference>
<proteinExistence type="predicted"/>